<evidence type="ECO:0000313" key="2">
    <source>
        <dbReference type="Proteomes" id="UP001234297"/>
    </source>
</evidence>
<comment type="caution">
    <text evidence="1">The sequence shown here is derived from an EMBL/GenBank/DDBJ whole genome shotgun (WGS) entry which is preliminary data.</text>
</comment>
<organism evidence="1 2">
    <name type="scientific">Persea americana</name>
    <name type="common">Avocado</name>
    <dbReference type="NCBI Taxonomy" id="3435"/>
    <lineage>
        <taxon>Eukaryota</taxon>
        <taxon>Viridiplantae</taxon>
        <taxon>Streptophyta</taxon>
        <taxon>Embryophyta</taxon>
        <taxon>Tracheophyta</taxon>
        <taxon>Spermatophyta</taxon>
        <taxon>Magnoliopsida</taxon>
        <taxon>Magnoliidae</taxon>
        <taxon>Laurales</taxon>
        <taxon>Lauraceae</taxon>
        <taxon>Persea</taxon>
    </lineage>
</organism>
<name>A0ACC2MRY9_PERAE</name>
<reference evidence="1 2" key="1">
    <citation type="journal article" date="2022" name="Hortic Res">
        <title>A haplotype resolved chromosomal level avocado genome allows analysis of novel avocado genes.</title>
        <authorList>
            <person name="Nath O."/>
            <person name="Fletcher S.J."/>
            <person name="Hayward A."/>
            <person name="Shaw L.M."/>
            <person name="Masouleh A.K."/>
            <person name="Furtado A."/>
            <person name="Henry R.J."/>
            <person name="Mitter N."/>
        </authorList>
    </citation>
    <scope>NUCLEOTIDE SEQUENCE [LARGE SCALE GENOMIC DNA]</scope>
    <source>
        <strain evidence="2">cv. Hass</strain>
    </source>
</reference>
<dbReference type="EMBL" id="CM056809">
    <property type="protein sequence ID" value="KAJ8648149.1"/>
    <property type="molecule type" value="Genomic_DNA"/>
</dbReference>
<gene>
    <name evidence="1" type="ORF">MRB53_001172</name>
</gene>
<dbReference type="Proteomes" id="UP001234297">
    <property type="component" value="Chromosome 1"/>
</dbReference>
<evidence type="ECO:0000313" key="1">
    <source>
        <dbReference type="EMBL" id="KAJ8648149.1"/>
    </source>
</evidence>
<keyword evidence="2" id="KW-1185">Reference proteome</keyword>
<proteinExistence type="predicted"/>
<sequence>MIRSLPLTRDSDKEAKGEVISSEDRRCTAAGEELNRRREFGTPEFCKTAEIQEQIACRRKIRERDLNAISRRGHEEGEGDGSDLISVAETDAEDQRRRSELISLEPHTVAVQSTV</sequence>
<accession>A0ACC2MRY9</accession>
<protein>
    <submittedName>
        <fullName evidence="1">Uncharacterized protein</fullName>
    </submittedName>
</protein>